<reference evidence="2 3" key="1">
    <citation type="submission" date="2014-09" db="EMBL/GenBank/DDBJ databases">
        <title>Whole Genome Shotgun of Flavobacterium aquatile LMG 4008.</title>
        <authorList>
            <person name="Gale A.N."/>
            <person name="Pipes S.E."/>
            <person name="Newman J.D."/>
        </authorList>
    </citation>
    <scope>NUCLEOTIDE SEQUENCE [LARGE SCALE GENOMIC DNA]</scope>
    <source>
        <strain evidence="2 3">LMG 4008</strain>
    </source>
</reference>
<protein>
    <submittedName>
        <fullName evidence="2">Uncharacterized protein</fullName>
    </submittedName>
</protein>
<sequence>MKKYLLLLPEFFIIALSIYWFLENYMSSGHINYFAIAVFVIVALQIFLKNKIVGIMLGSILFFFGLYMVLAVLSEFTKFTTIDYSTIKLISVGFLICFVLISSSIGMFYKSVSKAF</sequence>
<evidence type="ECO:0000313" key="3">
    <source>
        <dbReference type="Proteomes" id="UP000029554"/>
    </source>
</evidence>
<evidence type="ECO:0000256" key="1">
    <source>
        <dbReference type="SAM" id="Phobius"/>
    </source>
</evidence>
<dbReference type="EMBL" id="JRHH01000001">
    <property type="protein sequence ID" value="KGD69549.1"/>
    <property type="molecule type" value="Genomic_DNA"/>
</dbReference>
<dbReference type="OrthoDB" id="1377245at2"/>
<dbReference type="AlphaFoldDB" id="A0A095SYU4"/>
<dbReference type="eggNOG" id="ENOG502ZY9R">
    <property type="taxonomic scope" value="Bacteria"/>
</dbReference>
<name>A0A095SYU4_9FLAO</name>
<dbReference type="RefSeq" id="WP_035123852.1">
    <property type="nucleotide sequence ID" value="NZ_JRHH01000001.1"/>
</dbReference>
<evidence type="ECO:0000313" key="2">
    <source>
        <dbReference type="EMBL" id="KGD69549.1"/>
    </source>
</evidence>
<feature type="transmembrane region" description="Helical" evidence="1">
    <location>
        <begin position="86"/>
        <end position="109"/>
    </location>
</feature>
<organism evidence="2 3">
    <name type="scientific">Flavobacterium aquatile LMG 4008 = ATCC 11947</name>
    <dbReference type="NCBI Taxonomy" id="1453498"/>
    <lineage>
        <taxon>Bacteria</taxon>
        <taxon>Pseudomonadati</taxon>
        <taxon>Bacteroidota</taxon>
        <taxon>Flavobacteriia</taxon>
        <taxon>Flavobacteriales</taxon>
        <taxon>Flavobacteriaceae</taxon>
        <taxon>Flavobacterium</taxon>
    </lineage>
</organism>
<feature type="transmembrane region" description="Helical" evidence="1">
    <location>
        <begin position="5"/>
        <end position="22"/>
    </location>
</feature>
<keyword evidence="1" id="KW-0812">Transmembrane</keyword>
<feature type="transmembrane region" description="Helical" evidence="1">
    <location>
        <begin position="28"/>
        <end position="48"/>
    </location>
</feature>
<keyword evidence="1" id="KW-0472">Membrane</keyword>
<comment type="caution">
    <text evidence="2">The sequence shown here is derived from an EMBL/GenBank/DDBJ whole genome shotgun (WGS) entry which is preliminary data.</text>
</comment>
<accession>A0A095SYU4</accession>
<gene>
    <name evidence="2" type="ORF">LG45_01945</name>
</gene>
<proteinExistence type="predicted"/>
<keyword evidence="1" id="KW-1133">Transmembrane helix</keyword>
<feature type="transmembrane region" description="Helical" evidence="1">
    <location>
        <begin position="55"/>
        <end position="74"/>
    </location>
</feature>
<keyword evidence="3" id="KW-1185">Reference proteome</keyword>
<dbReference type="STRING" id="1453498.LG45_01945"/>
<dbReference type="Proteomes" id="UP000029554">
    <property type="component" value="Unassembled WGS sequence"/>
</dbReference>